<dbReference type="Proteomes" id="UP001162992">
    <property type="component" value="Chromosome 3"/>
</dbReference>
<evidence type="ECO:0000313" key="2">
    <source>
        <dbReference type="Proteomes" id="UP001162992"/>
    </source>
</evidence>
<reference evidence="2" key="1">
    <citation type="journal article" date="2024" name="Proc. Natl. Acad. Sci. U.S.A.">
        <title>Extraordinary preservation of gene collinearity over three hundred million years revealed in homosporous lycophytes.</title>
        <authorList>
            <person name="Li C."/>
            <person name="Wickell D."/>
            <person name="Kuo L.Y."/>
            <person name="Chen X."/>
            <person name="Nie B."/>
            <person name="Liao X."/>
            <person name="Peng D."/>
            <person name="Ji J."/>
            <person name="Jenkins J."/>
            <person name="Williams M."/>
            <person name="Shu S."/>
            <person name="Plott C."/>
            <person name="Barry K."/>
            <person name="Rajasekar S."/>
            <person name="Grimwood J."/>
            <person name="Han X."/>
            <person name="Sun S."/>
            <person name="Hou Z."/>
            <person name="He W."/>
            <person name="Dai G."/>
            <person name="Sun C."/>
            <person name="Schmutz J."/>
            <person name="Leebens-Mack J.H."/>
            <person name="Li F.W."/>
            <person name="Wang L."/>
        </authorList>
    </citation>
    <scope>NUCLEOTIDE SEQUENCE [LARGE SCALE GENOMIC DNA]</scope>
    <source>
        <strain evidence="2">cv. PW_Plant_1</strain>
    </source>
</reference>
<proteinExistence type="predicted"/>
<gene>
    <name evidence="1" type="ORF">O6H91_03G052400</name>
</gene>
<sequence>MAFQYVRAHSNSGSSFLLICIMINLLFLSRTVAPIATKPRHSLPFSRIDDHLRTLNKPAVKTIHSPDGDIIDCVPIHQQIALDHPKLRNHKLQMHPQTQPSYGTAESVNRFTKMGRSNEIRQLWHENGRCPSATVAVRRITAEDIRRVGSVERFGRKFHQPPKPKPRSPKPKPRSRIVSRPGHEYATAYLDNNEYYGTRATINVWNPHVQGPLEFSVAQIWLAAGSFDNGDLNTIEVGWMVHPKYYGDNNTRLFTFWTDDAYQFTGCYNHDCLGFVQVSSEVALGASISPVSSDGGVQYEIQLMIWKDSVTRNWWLKFGNDAPMGYWPAEIFSHLSTAATSIQWGGEILNFEISGQHTQTQMGSGNFAQAGSSHASYFKNIFYVNAANQLVFPTNLQTSVAFPNCYSIQVPNANSFYFGGPGRNSNCP</sequence>
<keyword evidence="2" id="KW-1185">Reference proteome</keyword>
<dbReference type="EMBL" id="CM055094">
    <property type="protein sequence ID" value="KAJ7562022.1"/>
    <property type="molecule type" value="Genomic_DNA"/>
</dbReference>
<accession>A0ACC2E6W4</accession>
<name>A0ACC2E6W4_DIPCM</name>
<comment type="caution">
    <text evidence="1">The sequence shown here is derived from an EMBL/GenBank/DDBJ whole genome shotgun (WGS) entry which is preliminary data.</text>
</comment>
<protein>
    <submittedName>
        <fullName evidence="1">Uncharacterized protein</fullName>
    </submittedName>
</protein>
<evidence type="ECO:0000313" key="1">
    <source>
        <dbReference type="EMBL" id="KAJ7562022.1"/>
    </source>
</evidence>
<organism evidence="1 2">
    <name type="scientific">Diphasiastrum complanatum</name>
    <name type="common">Issler's clubmoss</name>
    <name type="synonym">Lycopodium complanatum</name>
    <dbReference type="NCBI Taxonomy" id="34168"/>
    <lineage>
        <taxon>Eukaryota</taxon>
        <taxon>Viridiplantae</taxon>
        <taxon>Streptophyta</taxon>
        <taxon>Embryophyta</taxon>
        <taxon>Tracheophyta</taxon>
        <taxon>Lycopodiopsida</taxon>
        <taxon>Lycopodiales</taxon>
        <taxon>Lycopodiaceae</taxon>
        <taxon>Lycopodioideae</taxon>
        <taxon>Diphasiastrum</taxon>
    </lineage>
</organism>